<dbReference type="Gene3D" id="3.40.50.1820">
    <property type="entry name" value="alpha/beta hydrolase"/>
    <property type="match status" value="1"/>
</dbReference>
<organism evidence="1 2">
    <name type="scientific">Salipiger bermudensis (strain DSM 26914 / JCM 13377 / KCTC 12554 / HTCC2601)</name>
    <name type="common">Pelagibaca bermudensis</name>
    <dbReference type="NCBI Taxonomy" id="314265"/>
    <lineage>
        <taxon>Bacteria</taxon>
        <taxon>Pseudomonadati</taxon>
        <taxon>Pseudomonadota</taxon>
        <taxon>Alphaproteobacteria</taxon>
        <taxon>Rhodobacterales</taxon>
        <taxon>Roseobacteraceae</taxon>
        <taxon>Salipiger</taxon>
    </lineage>
</organism>
<keyword evidence="2" id="KW-1185">Reference proteome</keyword>
<dbReference type="EMBL" id="AATQ01000014">
    <property type="protein sequence ID" value="EAU46477.1"/>
    <property type="molecule type" value="Genomic_DNA"/>
</dbReference>
<evidence type="ECO:0000313" key="1">
    <source>
        <dbReference type="EMBL" id="EAU46477.1"/>
    </source>
</evidence>
<sequence>MKCVVLVPGVQGSVLETPGGEQVWPPKPSEVVLGYKRLSELMREDLVSTDIIRKVSCLDVYKPLIDQLNGIGFTEGSATQRLEIFHYDWRLDLEITARALAHRLGALAAAGATEIAIVAHSMGGLVARLVLEPDTFRAEPWFDLVDTLFTLGTPHLGAPMALVRILGLEGDLGISAADFRTYAADHRYPSAYQLLPAPGEDACWNLTDSTLGPLNIYDLGDAQAVGLDPALVARVAWVHQSFAEGSQPPGVRYLFFGGAGHRTCTRINVAPGQVIPTLTDDAGDGTVPMWSAFGKATQKQLVRGEHSKFFRREEFSAVLYRLFGQRFPTPPVAAAAMLDLSVQALVLRPDEEVELLILAPAPTSAISGEVVVEFTADEAAPFAPLGEPVAISYEGAPVSQLRVLLPPRPTPGHYRLSFAGTPSSGAPVLFSVVPGG</sequence>
<dbReference type="AlphaFoldDB" id="Q0FQH4"/>
<name>Q0FQH4_SALBH</name>
<accession>Q0FQH4</accession>
<dbReference type="Pfam" id="PF02450">
    <property type="entry name" value="LCAT"/>
    <property type="match status" value="1"/>
</dbReference>
<evidence type="ECO:0000313" key="2">
    <source>
        <dbReference type="Proteomes" id="UP000006230"/>
    </source>
</evidence>
<dbReference type="InterPro" id="IPR003386">
    <property type="entry name" value="LACT/PDAT_acylTrfase"/>
</dbReference>
<dbReference type="RefSeq" id="WP_007796181.1">
    <property type="nucleotide sequence ID" value="NZ_DS022276.1"/>
</dbReference>
<dbReference type="GO" id="GO:0006629">
    <property type="term" value="P:lipid metabolic process"/>
    <property type="evidence" value="ECO:0007669"/>
    <property type="project" value="InterPro"/>
</dbReference>
<evidence type="ECO:0008006" key="3">
    <source>
        <dbReference type="Google" id="ProtNLM"/>
    </source>
</evidence>
<comment type="caution">
    <text evidence="1">The sequence shown here is derived from an EMBL/GenBank/DDBJ whole genome shotgun (WGS) entry which is preliminary data.</text>
</comment>
<proteinExistence type="predicted"/>
<dbReference type="eggNOG" id="COG1075">
    <property type="taxonomic scope" value="Bacteria"/>
</dbReference>
<dbReference type="OrthoDB" id="869379at2"/>
<dbReference type="Proteomes" id="UP000006230">
    <property type="component" value="Unassembled WGS sequence"/>
</dbReference>
<protein>
    <recommendedName>
        <fullName evidence="3">Lecithin:cholesterol acyltransferase</fullName>
    </recommendedName>
</protein>
<dbReference type="GO" id="GO:0008374">
    <property type="term" value="F:O-acyltransferase activity"/>
    <property type="evidence" value="ECO:0007669"/>
    <property type="project" value="InterPro"/>
</dbReference>
<dbReference type="SUPFAM" id="SSF53474">
    <property type="entry name" value="alpha/beta-Hydrolases"/>
    <property type="match status" value="1"/>
</dbReference>
<gene>
    <name evidence="1" type="ORF">R2601_15637</name>
</gene>
<reference evidence="1 2" key="1">
    <citation type="journal article" date="2010" name="J. Bacteriol.">
        <title>Genome sequences of Pelagibaca bermudensis HTCC2601T and Maritimibacter alkaliphilus HTCC2654T, the type strains of two marine Roseobacter genera.</title>
        <authorList>
            <person name="Thrash J.C."/>
            <person name="Cho J.C."/>
            <person name="Ferriera S."/>
            <person name="Johnson J."/>
            <person name="Vergin K.L."/>
            <person name="Giovannoni S.J."/>
        </authorList>
    </citation>
    <scope>NUCLEOTIDE SEQUENCE [LARGE SCALE GENOMIC DNA]</scope>
    <source>
        <strain evidence="2">DSM 26914 / JCM 13377 / KCTC 12554 / HTCC2601</strain>
    </source>
</reference>
<dbReference type="STRING" id="314265.R2601_15637"/>
<dbReference type="HOGENOM" id="CLU_595548_0_0_5"/>
<dbReference type="PANTHER" id="PTHR11440">
    <property type="entry name" value="LECITHIN-CHOLESTEROL ACYLTRANSFERASE-RELATED"/>
    <property type="match status" value="1"/>
</dbReference>
<dbReference type="InterPro" id="IPR029058">
    <property type="entry name" value="AB_hydrolase_fold"/>
</dbReference>